<proteinExistence type="predicted"/>
<evidence type="ECO:0000256" key="1">
    <source>
        <dbReference type="SAM" id="MobiDB-lite"/>
    </source>
</evidence>
<accession>A0A5J5ELB1</accession>
<gene>
    <name evidence="2" type="ORF">FN846DRAFT_967601</name>
</gene>
<evidence type="ECO:0000313" key="3">
    <source>
        <dbReference type="Proteomes" id="UP000326924"/>
    </source>
</evidence>
<evidence type="ECO:0000313" key="2">
    <source>
        <dbReference type="EMBL" id="KAA8895869.1"/>
    </source>
</evidence>
<reference evidence="2 3" key="1">
    <citation type="submission" date="2019-09" db="EMBL/GenBank/DDBJ databases">
        <title>Draft genome of the ectomycorrhizal ascomycete Sphaerosporella brunnea.</title>
        <authorList>
            <consortium name="DOE Joint Genome Institute"/>
            <person name="Benucci G.M."/>
            <person name="Marozzi G."/>
            <person name="Antonielli L."/>
            <person name="Sanchez S."/>
            <person name="Marco P."/>
            <person name="Wang X."/>
            <person name="Falini L.B."/>
            <person name="Barry K."/>
            <person name="Haridas S."/>
            <person name="Lipzen A."/>
            <person name="Labutti K."/>
            <person name="Grigoriev I.V."/>
            <person name="Murat C."/>
            <person name="Martin F."/>
            <person name="Albertini E."/>
            <person name="Donnini D."/>
            <person name="Bonito G."/>
        </authorList>
    </citation>
    <scope>NUCLEOTIDE SEQUENCE [LARGE SCALE GENOMIC DNA]</scope>
    <source>
        <strain evidence="2 3">Sb_GMNB300</strain>
    </source>
</reference>
<dbReference type="Proteomes" id="UP000326924">
    <property type="component" value="Unassembled WGS sequence"/>
</dbReference>
<feature type="region of interest" description="Disordered" evidence="1">
    <location>
        <begin position="148"/>
        <end position="168"/>
    </location>
</feature>
<feature type="non-terminal residue" evidence="2">
    <location>
        <position position="249"/>
    </location>
</feature>
<dbReference type="InParanoid" id="A0A5J5ELB1"/>
<dbReference type="AlphaFoldDB" id="A0A5J5ELB1"/>
<keyword evidence="3" id="KW-1185">Reference proteome</keyword>
<name>A0A5J5ELB1_9PEZI</name>
<comment type="caution">
    <text evidence="2">The sequence shown here is derived from an EMBL/GenBank/DDBJ whole genome shotgun (WGS) entry which is preliminary data.</text>
</comment>
<dbReference type="EMBL" id="VXIS01000239">
    <property type="protein sequence ID" value="KAA8895869.1"/>
    <property type="molecule type" value="Genomic_DNA"/>
</dbReference>
<protein>
    <submittedName>
        <fullName evidence="2">Uncharacterized protein</fullName>
    </submittedName>
</protein>
<organism evidence="2 3">
    <name type="scientific">Sphaerosporella brunnea</name>
    <dbReference type="NCBI Taxonomy" id="1250544"/>
    <lineage>
        <taxon>Eukaryota</taxon>
        <taxon>Fungi</taxon>
        <taxon>Dikarya</taxon>
        <taxon>Ascomycota</taxon>
        <taxon>Pezizomycotina</taxon>
        <taxon>Pezizomycetes</taxon>
        <taxon>Pezizales</taxon>
        <taxon>Pyronemataceae</taxon>
        <taxon>Sphaerosporella</taxon>
    </lineage>
</organism>
<sequence length="249" mass="27411">MSCYHPGHADESEILNCPVARLRSYIFSATIEADAYTVGSNEQLGHVDLFFKDFALVVQGHTWAAVTMKDGDGSHFGITVANLFKSSEVLERCKALEKDGRILRTPGDMSDDAELFIGDYSVHGVQDCMDPSTQVEVLEHCPSDIGVDSDVAGTKPTPPKPKPKRKRATTVKTDLCDNYNLEVIGDRKSAICNGCFFRGHIGASAKVCPMAIVEEALKRSQTGSGWRVEIDKYNANHRRLIQMLGVFQE</sequence>